<dbReference type="GO" id="GO:0016197">
    <property type="term" value="P:endosomal transport"/>
    <property type="evidence" value="ECO:0007669"/>
    <property type="project" value="InterPro"/>
</dbReference>
<dbReference type="InterPro" id="IPR038741">
    <property type="entry name" value="AP5B1"/>
</dbReference>
<evidence type="ECO:0008006" key="5">
    <source>
        <dbReference type="Google" id="ProtNLM"/>
    </source>
</evidence>
<gene>
    <name evidence="3" type="ORF">OIU84_020942</name>
</gene>
<feature type="domain" description="AP5B1 middle" evidence="1">
    <location>
        <begin position="177"/>
        <end position="571"/>
    </location>
</feature>
<keyword evidence="4" id="KW-1185">Reference proteome</keyword>
<dbReference type="Pfam" id="PF21590">
    <property type="entry name" value="AP5B1_C"/>
    <property type="match status" value="1"/>
</dbReference>
<evidence type="ECO:0000313" key="3">
    <source>
        <dbReference type="EMBL" id="KAJ6429415.1"/>
    </source>
</evidence>
<name>A0AAD6PHL9_9ROSI</name>
<dbReference type="Pfam" id="PF21588">
    <property type="entry name" value="AP5B1_middle"/>
    <property type="match status" value="1"/>
</dbReference>
<dbReference type="InterPro" id="IPR048981">
    <property type="entry name" value="AP5B1_C"/>
</dbReference>
<accession>A0AAD6PHL9</accession>
<feature type="domain" description="AP5B1 C-terminal" evidence="2">
    <location>
        <begin position="999"/>
        <end position="1051"/>
    </location>
</feature>
<comment type="caution">
    <text evidence="3">The sequence shown here is derived from an EMBL/GenBank/DDBJ whole genome shotgun (WGS) entry which is preliminary data.</text>
</comment>
<evidence type="ECO:0000259" key="1">
    <source>
        <dbReference type="Pfam" id="PF21588"/>
    </source>
</evidence>
<dbReference type="PANTHER" id="PTHR34033:SF1">
    <property type="entry name" value="AP-5 COMPLEX SUBUNIT BETA-1"/>
    <property type="match status" value="1"/>
</dbReference>
<organism evidence="3 4">
    <name type="scientific">Salix udensis</name>
    <dbReference type="NCBI Taxonomy" id="889485"/>
    <lineage>
        <taxon>Eukaryota</taxon>
        <taxon>Viridiplantae</taxon>
        <taxon>Streptophyta</taxon>
        <taxon>Embryophyta</taxon>
        <taxon>Tracheophyta</taxon>
        <taxon>Spermatophyta</taxon>
        <taxon>Magnoliopsida</taxon>
        <taxon>eudicotyledons</taxon>
        <taxon>Gunneridae</taxon>
        <taxon>Pentapetalae</taxon>
        <taxon>rosids</taxon>
        <taxon>fabids</taxon>
        <taxon>Malpighiales</taxon>
        <taxon>Salicaceae</taxon>
        <taxon>Saliceae</taxon>
        <taxon>Salix</taxon>
    </lineage>
</organism>
<reference evidence="3 4" key="1">
    <citation type="journal article" date="2023" name="Int. J. Mol. Sci.">
        <title>De Novo Assembly and Annotation of 11 Diverse Shrub Willow (Salix) Genomes Reveals Novel Gene Organization in Sex-Linked Regions.</title>
        <authorList>
            <person name="Hyden B."/>
            <person name="Feng K."/>
            <person name="Yates T.B."/>
            <person name="Jawdy S."/>
            <person name="Cereghino C."/>
            <person name="Smart L.B."/>
            <person name="Muchero W."/>
        </authorList>
    </citation>
    <scope>NUCLEOTIDE SEQUENCE [LARGE SCALE GENOMIC DNA]</scope>
    <source>
        <tissue evidence="3">Shoot tip</tissue>
    </source>
</reference>
<dbReference type="PANTHER" id="PTHR34033">
    <property type="entry name" value="AP-5 COMPLEX SUBUNIT BETA-1"/>
    <property type="match status" value="1"/>
</dbReference>
<protein>
    <recommendedName>
        <fullName evidence="5">AP-5 complex subunit beta-1</fullName>
    </recommendedName>
</protein>
<dbReference type="Proteomes" id="UP001162972">
    <property type="component" value="Chromosome 8"/>
</dbReference>
<sequence length="1055" mass="118464">MNPPDKPLLKPLSPQDWESLIEDFQQGGPRHHKWTAPDLLQSLIDQAFTSLLKKDFLLKLPLLLFLEEFSETLFHSRNASQSPPRVSPLRYTVTARRRNHLAESQYGQANTRDCVRVFAGIGEMLAVVVFNIVNTKLNVSILNTSVPLVPFNVPQWVLSGGDENGIGSKEVVVGLNYKELRRAMAFLLESPQLLTPSGMMEFLGMVMPMAVALELQASMLKVQFFWMIYSFDPLSCHAVLAMYSRFLDVFDGQEGEIFTRLLLISKETHHYLVFRLLALHWLLGLLSKLMFSGEVGKYKSIFELGLRFYPAVFDPLALKALKLDLLAFYSICLDRLKLESFSGEEVGIGKSAAKLFEDGLVSVSAFKWLPPWSTETAVAFRAFHKFLIGASSHSDNDPSTTRTLMDSTIFHTLQGMLVDMTLQFQRLVPVIVSYTDRLLGCQKHCWLGERLLQTVDELLLPNVKIDYKLSSYLPIFDRIAENSTIPPRGLLDLLDKFMVFLVEKHGPDTGLKSWSRGSKVLSICRTMLMHHHSSRLFLGLSRLLAFTCLYFPDLEVRDNARMYLRMLICIPGVKLRDLLNQGEQLLGISPSSHSSSFFNVHSPRQHYQNLKKSRNISAYIHIERTKPLLVKQTWSLSLLPLGDGSAKAGYLESIRDSDPLVDIRDLNDNENLLTAPETERICKSQEPLRVMDSKISEILEILRRHFSCIPDFRHMPGFKVRISCHLRFESEPFNHIWGDNSPTSQLDGVDGLPAIYATVLQFSSSAPYGPIPSYRIPCLLGEPPRNDGISGQSVSLDIVPIEDGASEEESFRAPVTIDLEPQEPTPGLVDVSIEANAENGQVIRGQLQSITVGIEDMFLKAIIPSDIAKDGIPAYYSQLFNALWEACGTPSNIGRETFQLKGQKGVAAISGTRSVKLLEVPADSLIRATEQYLAPFVVSVIGEPLVNMVKDGGIISNIIWKDFASDSFLESTTSVTGLERGPLHLTYGDDDESRSSINISKRNMGCFFVLIFLPPRFHLLLQMEVSDLSTLVRIRTDYWPCLAYVDDYLEGLFLA</sequence>
<evidence type="ECO:0000259" key="2">
    <source>
        <dbReference type="Pfam" id="PF21590"/>
    </source>
</evidence>
<dbReference type="EMBL" id="JAPFFJ010000004">
    <property type="protein sequence ID" value="KAJ6429415.1"/>
    <property type="molecule type" value="Genomic_DNA"/>
</dbReference>
<dbReference type="InterPro" id="IPR048979">
    <property type="entry name" value="AP5B1_middle"/>
</dbReference>
<dbReference type="GO" id="GO:0030119">
    <property type="term" value="C:AP-type membrane coat adaptor complex"/>
    <property type="evidence" value="ECO:0007669"/>
    <property type="project" value="TreeGrafter"/>
</dbReference>
<dbReference type="AlphaFoldDB" id="A0AAD6PHL9"/>
<evidence type="ECO:0000313" key="4">
    <source>
        <dbReference type="Proteomes" id="UP001162972"/>
    </source>
</evidence>
<proteinExistence type="predicted"/>